<proteinExistence type="predicted"/>
<dbReference type="AlphaFoldDB" id="A0A1G6DS52"/>
<name>A0A1G6DS52_9HYPH</name>
<organism evidence="1 2">
    <name type="scientific">Bauldia litoralis</name>
    <dbReference type="NCBI Taxonomy" id="665467"/>
    <lineage>
        <taxon>Bacteria</taxon>
        <taxon>Pseudomonadati</taxon>
        <taxon>Pseudomonadota</taxon>
        <taxon>Alphaproteobacteria</taxon>
        <taxon>Hyphomicrobiales</taxon>
        <taxon>Kaistiaceae</taxon>
        <taxon>Bauldia</taxon>
    </lineage>
</organism>
<evidence type="ECO:0008006" key="3">
    <source>
        <dbReference type="Google" id="ProtNLM"/>
    </source>
</evidence>
<dbReference type="EMBL" id="FMXQ01000008">
    <property type="protein sequence ID" value="SDB47979.1"/>
    <property type="molecule type" value="Genomic_DNA"/>
</dbReference>
<keyword evidence="2" id="KW-1185">Reference proteome</keyword>
<gene>
    <name evidence="1" type="ORF">SAMN02982931_03696</name>
</gene>
<sequence length="99" mass="10596">MTVGAAQREDVMPTVIAHHTITKGADHWLNSPKRDAFFGSIGVTNLRTFVNPRDPTHVAVMMDVPDMDAMGAALQTEAAAEAMNHDGVVPDSVVILVES</sequence>
<evidence type="ECO:0000313" key="2">
    <source>
        <dbReference type="Proteomes" id="UP000199071"/>
    </source>
</evidence>
<dbReference type="Proteomes" id="UP000199071">
    <property type="component" value="Unassembled WGS sequence"/>
</dbReference>
<reference evidence="1 2" key="1">
    <citation type="submission" date="2016-10" db="EMBL/GenBank/DDBJ databases">
        <authorList>
            <person name="de Groot N.N."/>
        </authorList>
    </citation>
    <scope>NUCLEOTIDE SEQUENCE [LARGE SCALE GENOMIC DNA]</scope>
    <source>
        <strain evidence="1 2">ATCC 35022</strain>
    </source>
</reference>
<evidence type="ECO:0000313" key="1">
    <source>
        <dbReference type="EMBL" id="SDB47979.1"/>
    </source>
</evidence>
<accession>A0A1G6DS52</accession>
<protein>
    <recommendedName>
        <fullName evidence="3">EthD domain-containing protein</fullName>
    </recommendedName>
</protein>